<dbReference type="GO" id="GO:0005506">
    <property type="term" value="F:iron ion binding"/>
    <property type="evidence" value="ECO:0007669"/>
    <property type="project" value="InterPro"/>
</dbReference>
<dbReference type="PRINTS" id="PR00359">
    <property type="entry name" value="BP450"/>
</dbReference>
<dbReference type="RefSeq" id="WP_048630037.1">
    <property type="nucleotide sequence ID" value="NZ_CVQQ01000001.1"/>
</dbReference>
<evidence type="ECO:0000256" key="8">
    <source>
        <dbReference type="ARBA" id="ARBA00023004"/>
    </source>
</evidence>
<proteinExistence type="inferred from homology"/>
<dbReference type="Pfam" id="PF00067">
    <property type="entry name" value="p450"/>
    <property type="match status" value="1"/>
</dbReference>
<dbReference type="PANTHER" id="PTHR46696:SF4">
    <property type="entry name" value="BIOTIN BIOSYNTHESIS CYTOCHROME P450"/>
    <property type="match status" value="1"/>
</dbReference>
<keyword evidence="7 18" id="KW-0560">Oxidoreductase</keyword>
<dbReference type="KEGG" id="mauu:NCTC10437_01087"/>
<evidence type="ECO:0000256" key="17">
    <source>
        <dbReference type="ARBA" id="ARBA00083909"/>
    </source>
</evidence>
<evidence type="ECO:0000256" key="5">
    <source>
        <dbReference type="ARBA" id="ARBA00022723"/>
    </source>
</evidence>
<keyword evidence="4 18" id="KW-0349">Heme</keyword>
<evidence type="ECO:0000256" key="11">
    <source>
        <dbReference type="ARBA" id="ARBA00023166"/>
    </source>
</evidence>
<dbReference type="InterPro" id="IPR036396">
    <property type="entry name" value="Cyt_P450_sf"/>
</dbReference>
<accession>A0A3S4RN76</accession>
<dbReference type="GO" id="GO:0020037">
    <property type="term" value="F:heme binding"/>
    <property type="evidence" value="ECO:0007669"/>
    <property type="project" value="InterPro"/>
</dbReference>
<dbReference type="GO" id="GO:0006707">
    <property type="term" value="P:cholesterol catabolic process"/>
    <property type="evidence" value="ECO:0007669"/>
    <property type="project" value="TreeGrafter"/>
</dbReference>
<evidence type="ECO:0000256" key="6">
    <source>
        <dbReference type="ARBA" id="ARBA00022963"/>
    </source>
</evidence>
<dbReference type="SUPFAM" id="SSF48264">
    <property type="entry name" value="Cytochrome P450"/>
    <property type="match status" value="1"/>
</dbReference>
<dbReference type="STRING" id="1791.GCA_001049355_00040"/>
<evidence type="ECO:0000256" key="3">
    <source>
        <dbReference type="ARBA" id="ARBA00022548"/>
    </source>
</evidence>
<evidence type="ECO:0000256" key="10">
    <source>
        <dbReference type="ARBA" id="ARBA00023098"/>
    </source>
</evidence>
<evidence type="ECO:0000256" key="13">
    <source>
        <dbReference type="ARBA" id="ARBA00049645"/>
    </source>
</evidence>
<evidence type="ECO:0000256" key="2">
    <source>
        <dbReference type="ARBA" id="ARBA00010617"/>
    </source>
</evidence>
<dbReference type="InterPro" id="IPR002397">
    <property type="entry name" value="Cyt_P450_B"/>
</dbReference>
<keyword evidence="6" id="KW-0442">Lipid degradation</keyword>
<evidence type="ECO:0000313" key="20">
    <source>
        <dbReference type="Proteomes" id="UP000279306"/>
    </source>
</evidence>
<dbReference type="InterPro" id="IPR017972">
    <property type="entry name" value="Cyt_P450_CS"/>
</dbReference>
<dbReference type="Proteomes" id="UP000279306">
    <property type="component" value="Chromosome"/>
</dbReference>
<dbReference type="GO" id="GO:0008395">
    <property type="term" value="F:steroid hydroxylase activity"/>
    <property type="evidence" value="ECO:0007669"/>
    <property type="project" value="TreeGrafter"/>
</dbReference>
<dbReference type="InterPro" id="IPR001128">
    <property type="entry name" value="Cyt_P450"/>
</dbReference>
<dbReference type="CDD" id="cd11033">
    <property type="entry name" value="CYP142-like"/>
    <property type="match status" value="1"/>
</dbReference>
<dbReference type="OrthoDB" id="5241086at2"/>
<evidence type="ECO:0000256" key="9">
    <source>
        <dbReference type="ARBA" id="ARBA00023033"/>
    </source>
</evidence>
<keyword evidence="10" id="KW-0443">Lipid metabolism</keyword>
<dbReference type="GO" id="GO:0036199">
    <property type="term" value="F:cholest-4-en-3-one 26-monooxygenase activity"/>
    <property type="evidence" value="ECO:0007669"/>
    <property type="project" value="TreeGrafter"/>
</dbReference>
<name>A0A3S4RN76_MYCAU</name>
<evidence type="ECO:0000256" key="16">
    <source>
        <dbReference type="ARBA" id="ARBA00082981"/>
    </source>
</evidence>
<keyword evidence="5 18" id="KW-0479">Metal-binding</keyword>
<dbReference type="EMBL" id="LR134356">
    <property type="protein sequence ID" value="VEG51971.1"/>
    <property type="molecule type" value="Genomic_DNA"/>
</dbReference>
<organism evidence="19 20">
    <name type="scientific">Mycolicibacterium aurum</name>
    <name type="common">Mycobacterium aurum</name>
    <dbReference type="NCBI Taxonomy" id="1791"/>
    <lineage>
        <taxon>Bacteria</taxon>
        <taxon>Bacillati</taxon>
        <taxon>Actinomycetota</taxon>
        <taxon>Actinomycetes</taxon>
        <taxon>Mycobacteriales</taxon>
        <taxon>Mycobacteriaceae</taxon>
        <taxon>Mycolicibacterium</taxon>
    </lineage>
</organism>
<dbReference type="PANTHER" id="PTHR46696">
    <property type="entry name" value="P450, PUTATIVE (EUROFUNG)-RELATED"/>
    <property type="match status" value="1"/>
</dbReference>
<evidence type="ECO:0000256" key="7">
    <source>
        <dbReference type="ARBA" id="ARBA00023002"/>
    </source>
</evidence>
<evidence type="ECO:0000313" key="19">
    <source>
        <dbReference type="EMBL" id="VEG51971.1"/>
    </source>
</evidence>
<keyword evidence="20" id="KW-1185">Reference proteome</keyword>
<evidence type="ECO:0000256" key="4">
    <source>
        <dbReference type="ARBA" id="ARBA00022617"/>
    </source>
</evidence>
<keyword evidence="12" id="KW-0753">Steroid metabolism</keyword>
<reference evidence="19 20" key="1">
    <citation type="submission" date="2018-12" db="EMBL/GenBank/DDBJ databases">
        <authorList>
            <consortium name="Pathogen Informatics"/>
        </authorList>
    </citation>
    <scope>NUCLEOTIDE SEQUENCE [LARGE SCALE GENOMIC DNA]</scope>
    <source>
        <strain evidence="19 20">NCTC10437</strain>
    </source>
</reference>
<protein>
    <recommendedName>
        <fullName evidence="14">Steroid C26-monooxygenase</fullName>
    </recommendedName>
    <alternativeName>
        <fullName evidence="15">Cholest-4-en-3-one C26-monooxygenase</fullName>
    </alternativeName>
    <alternativeName>
        <fullName evidence="17">Cholesterol C26-monooxygenase</fullName>
    </alternativeName>
    <alternativeName>
        <fullName evidence="16">Steroid C27-monooxygenase</fullName>
    </alternativeName>
</protein>
<keyword evidence="3" id="KW-0153">Cholesterol metabolism</keyword>
<dbReference type="PRINTS" id="PR00385">
    <property type="entry name" value="P450"/>
</dbReference>
<sequence>MSAARTDVEMNDAAKVLADPTAYADDARLHTALAHLRAEQPVAWVDQKPYRPFWAVTKHADIMAIERANDLFLSAPRSLLATAQADDYMNAQLEAGVGLRTLIHMDDPHHRKVRAIGADWFRPKAMRDLKVRVDELAKRYVDRMRDIGPECDFVTEIAVQFPLYVIMSLLGLPEEDYGRMHSLTQEMFGGDDDEYKRGVSPEEQMAVLLDFFAYFSKLTASRRETPTEDLASAIANGRIDGEPMSDIDTASYYVIVASAGHDTTKDAISGGLHALIENPGELARLRDNLDLMPTAVEEMIRWTTPVKEFMRTAAEDTEVRGVPIAKGESVYLAYVSGNRDEEIFDEPFRFDVGREPNKHLSFGYGVHFCLGAALARMEMNSFFTELVPRLESIELAGEAELAATTFVGGLKHLPVRYSLR</sequence>
<evidence type="ECO:0000256" key="1">
    <source>
        <dbReference type="ARBA" id="ARBA00001971"/>
    </source>
</evidence>
<evidence type="ECO:0000256" key="12">
    <source>
        <dbReference type="ARBA" id="ARBA00023221"/>
    </source>
</evidence>
<comment type="pathway">
    <text evidence="13">Steroid metabolism; cholesterol degradation.</text>
</comment>
<evidence type="ECO:0000256" key="15">
    <source>
        <dbReference type="ARBA" id="ARBA00079588"/>
    </source>
</evidence>
<keyword evidence="9 18" id="KW-0503">Monooxygenase</keyword>
<evidence type="ECO:0000256" key="18">
    <source>
        <dbReference type="RuleBase" id="RU000461"/>
    </source>
</evidence>
<comment type="cofactor">
    <cofactor evidence="1">
        <name>heme</name>
        <dbReference type="ChEBI" id="CHEBI:30413"/>
    </cofactor>
</comment>
<dbReference type="PROSITE" id="PS00086">
    <property type="entry name" value="CYTOCHROME_P450"/>
    <property type="match status" value="1"/>
</dbReference>
<dbReference type="FunFam" id="1.10.630.10:FF:000018">
    <property type="entry name" value="Cytochrome P450 monooxygenase"/>
    <property type="match status" value="1"/>
</dbReference>
<comment type="similarity">
    <text evidence="2 18">Belongs to the cytochrome P450 family.</text>
</comment>
<dbReference type="Gene3D" id="1.10.630.10">
    <property type="entry name" value="Cytochrome P450"/>
    <property type="match status" value="1"/>
</dbReference>
<keyword evidence="8 18" id="KW-0408">Iron</keyword>
<dbReference type="AlphaFoldDB" id="A0A3S4RN76"/>
<keyword evidence="11" id="KW-1207">Sterol metabolism</keyword>
<evidence type="ECO:0000256" key="14">
    <source>
        <dbReference type="ARBA" id="ARBA00070775"/>
    </source>
</evidence>
<gene>
    <name evidence="19" type="ORF">NCTC10437_01087</name>
</gene>